<organism evidence="2 3">
    <name type="scientific">Vespula germanica</name>
    <name type="common">German yellow jacket</name>
    <name type="synonym">Paravespula germanica</name>
    <dbReference type="NCBI Taxonomy" id="30212"/>
    <lineage>
        <taxon>Eukaryota</taxon>
        <taxon>Metazoa</taxon>
        <taxon>Ecdysozoa</taxon>
        <taxon>Arthropoda</taxon>
        <taxon>Hexapoda</taxon>
        <taxon>Insecta</taxon>
        <taxon>Pterygota</taxon>
        <taxon>Neoptera</taxon>
        <taxon>Endopterygota</taxon>
        <taxon>Hymenoptera</taxon>
        <taxon>Apocrita</taxon>
        <taxon>Aculeata</taxon>
        <taxon>Vespoidea</taxon>
        <taxon>Vespidae</taxon>
        <taxon>Vespinae</taxon>
        <taxon>Vespula</taxon>
    </lineage>
</organism>
<reference evidence="2" key="1">
    <citation type="journal article" date="2020" name="G3 (Bethesda)">
        <title>High-Quality Assemblies for Three Invasive Social Wasps from the &lt;i&gt;Vespula&lt;/i&gt; Genus.</title>
        <authorList>
            <person name="Harrop T.W.R."/>
            <person name="Guhlin J."/>
            <person name="McLaughlin G.M."/>
            <person name="Permina E."/>
            <person name="Stockwell P."/>
            <person name="Gilligan J."/>
            <person name="Le Lec M.F."/>
            <person name="Gruber M.A.M."/>
            <person name="Quinn O."/>
            <person name="Lovegrove M."/>
            <person name="Duncan E.J."/>
            <person name="Remnant E.J."/>
            <person name="Van Eeckhoven J."/>
            <person name="Graham B."/>
            <person name="Knapp R.A."/>
            <person name="Langford K.W."/>
            <person name="Kronenberg Z."/>
            <person name="Press M.O."/>
            <person name="Eacker S.M."/>
            <person name="Wilson-Rankin E.E."/>
            <person name="Purcell J."/>
            <person name="Lester P.J."/>
            <person name="Dearden P.K."/>
        </authorList>
    </citation>
    <scope>NUCLEOTIDE SEQUENCE</scope>
    <source>
        <strain evidence="2">Linc-1</strain>
    </source>
</reference>
<gene>
    <name evidence="2" type="ORF">HZH68_012500</name>
</gene>
<name>A0A834JH29_VESGE</name>
<keyword evidence="3" id="KW-1185">Reference proteome</keyword>
<protein>
    <recommendedName>
        <fullName evidence="4">Cupin-like domain-containing protein</fullName>
    </recommendedName>
</protein>
<keyword evidence="1" id="KW-0472">Membrane</keyword>
<comment type="caution">
    <text evidence="2">The sequence shown here is derived from an EMBL/GenBank/DDBJ whole genome shotgun (WGS) entry which is preliminary data.</text>
</comment>
<dbReference type="AlphaFoldDB" id="A0A834JH29"/>
<dbReference type="PANTHER" id="PTHR12480:SF13">
    <property type="entry name" value="LD14533P"/>
    <property type="match status" value="1"/>
</dbReference>
<feature type="transmembrane region" description="Helical" evidence="1">
    <location>
        <begin position="51"/>
        <end position="72"/>
    </location>
</feature>
<dbReference type="EMBL" id="JACSDZ010000013">
    <property type="protein sequence ID" value="KAF7388558.1"/>
    <property type="molecule type" value="Genomic_DNA"/>
</dbReference>
<evidence type="ECO:0008006" key="4">
    <source>
        <dbReference type="Google" id="ProtNLM"/>
    </source>
</evidence>
<dbReference type="Gene3D" id="2.60.120.650">
    <property type="entry name" value="Cupin"/>
    <property type="match status" value="1"/>
</dbReference>
<dbReference type="SUPFAM" id="SSF51197">
    <property type="entry name" value="Clavaminate synthase-like"/>
    <property type="match status" value="1"/>
</dbReference>
<accession>A0A834JH29</accession>
<keyword evidence="1" id="KW-1133">Transmembrane helix</keyword>
<evidence type="ECO:0000256" key="1">
    <source>
        <dbReference type="SAM" id="Phobius"/>
    </source>
</evidence>
<evidence type="ECO:0000313" key="2">
    <source>
        <dbReference type="EMBL" id="KAF7388558.1"/>
    </source>
</evidence>
<dbReference type="GO" id="GO:0016706">
    <property type="term" value="F:2-oxoglutarate-dependent dioxygenase activity"/>
    <property type="evidence" value="ECO:0007669"/>
    <property type="project" value="TreeGrafter"/>
</dbReference>
<evidence type="ECO:0000313" key="3">
    <source>
        <dbReference type="Proteomes" id="UP000617340"/>
    </source>
</evidence>
<dbReference type="InterPro" id="IPR050910">
    <property type="entry name" value="JMJD6_ArgDemeth/LysHydrox"/>
</dbReference>
<dbReference type="PANTHER" id="PTHR12480">
    <property type="entry name" value="ARGININE DEMETHYLASE AND LYSYL-HYDROXYLASE JMJD"/>
    <property type="match status" value="1"/>
</dbReference>
<keyword evidence="1" id="KW-0812">Transmembrane</keyword>
<sequence>MANNKNHVEVIQKTFLALTEDFLKYGATIDDLKMTIATMDNVKMNNNSNTYYIYFRKTFVILLLSIIYGLLVKYSYIDIIKKSFYGTRCFIPNNYLIWEFTRPISNCDYCRNIDMPIILSNVTKKEFELYAYSSQPIIIKNAASNWSASKVFNFDFFQNLYEHIEGAYESIEEECQFLHFKSDFSSLREVFAMSKQRAMNQEGENPWYIGWKNCHPQILDIMKQFYDVPKFFPNDAEIPHTNYIFMGYEQGANMHLDYISRLMWQGQIVGSKTWVVAPTPECDHVCKQFNFSVDTGDIILLDTRIWYHSTYIENGNFSLTITSEYG</sequence>
<dbReference type="Proteomes" id="UP000617340">
    <property type="component" value="Unassembled WGS sequence"/>
</dbReference>
<proteinExistence type="predicted"/>